<dbReference type="STRING" id="6265.A0A0B2VPH7"/>
<dbReference type="Pfam" id="PF15311">
    <property type="entry name" value="HYLS1_C"/>
    <property type="match status" value="1"/>
</dbReference>
<keyword evidence="5" id="KW-0970">Cilium biogenesis/degradation</keyword>
<protein>
    <recommendedName>
        <fullName evidence="9">Centriolar and ciliogenesis-associated protein HYLS1 C-terminal domain-containing protein</fullName>
    </recommendedName>
</protein>
<sequence>MSFINRKYLLADIEQFIEEDELNGCVDGEGNVSLFSSIRFADDLSPEWEQVQVQNAPVDGANVLAGYSSLNNAELVHRRNLGRRPLSVPERGAEPQKCGWNEETSFLTSDKEPGDIDRNAISDLLYEGYRCMERLNADNAHISQLTKRVSLSRRRGGGVAAQSKARMEARIPVSDEKPCEGGEATKEVQLLPSYSTTEDDGFSNGHASVDGFSKENASNLDPSIRPVLCPLPGGVPFRHDPVKKFELYQAEWRRNPPPGEKRRLSLRWKVREYMLRQHVPRVTAEDLARKRRPNPEWVPKAYL</sequence>
<feature type="region of interest" description="Disordered" evidence="8">
    <location>
        <begin position="151"/>
        <end position="217"/>
    </location>
</feature>
<dbReference type="GO" id="GO:0005814">
    <property type="term" value="C:centriole"/>
    <property type="evidence" value="ECO:0007669"/>
    <property type="project" value="UniProtKB-SubCell"/>
</dbReference>
<evidence type="ECO:0000256" key="3">
    <source>
        <dbReference type="ARBA" id="ARBA00010091"/>
    </source>
</evidence>
<comment type="similarity">
    <text evidence="3">Belongs to the HYLS1 family.</text>
</comment>
<evidence type="ECO:0000256" key="8">
    <source>
        <dbReference type="SAM" id="MobiDB-lite"/>
    </source>
</evidence>
<evidence type="ECO:0000259" key="9">
    <source>
        <dbReference type="Pfam" id="PF15311"/>
    </source>
</evidence>
<name>A0A0B2VPH7_TOXCA</name>
<comment type="subcellular location">
    <subcellularLocation>
        <location evidence="2">Cell projection</location>
        <location evidence="2">Cilium</location>
    </subcellularLocation>
    <subcellularLocation>
        <location evidence="1">Cytoplasm</location>
        <location evidence="1">Cytoskeleton</location>
        <location evidence="1">Microtubule organizing center</location>
        <location evidence="1">Centrosome</location>
        <location evidence="1">Centriole</location>
    </subcellularLocation>
</comment>
<dbReference type="InterPro" id="IPR027918">
    <property type="entry name" value="HYLS1_C_dom"/>
</dbReference>
<evidence type="ECO:0000256" key="1">
    <source>
        <dbReference type="ARBA" id="ARBA00004114"/>
    </source>
</evidence>
<accession>A0A0B2VPH7</accession>
<reference evidence="10 11" key="1">
    <citation type="submission" date="2014-11" db="EMBL/GenBank/DDBJ databases">
        <title>Genetic blueprint of the zoonotic pathogen Toxocara canis.</title>
        <authorList>
            <person name="Zhu X.-Q."/>
            <person name="Korhonen P.K."/>
            <person name="Cai H."/>
            <person name="Young N.D."/>
            <person name="Nejsum P."/>
            <person name="von Samson-Himmelstjerna G."/>
            <person name="Boag P.R."/>
            <person name="Tan P."/>
            <person name="Li Q."/>
            <person name="Min J."/>
            <person name="Yang Y."/>
            <person name="Wang X."/>
            <person name="Fang X."/>
            <person name="Hall R.S."/>
            <person name="Hofmann A."/>
            <person name="Sternberg P.W."/>
            <person name="Jex A.R."/>
            <person name="Gasser R.B."/>
        </authorList>
    </citation>
    <scope>NUCLEOTIDE SEQUENCE [LARGE SCALE GENOMIC DNA]</scope>
    <source>
        <strain evidence="10">PN_DK_2014</strain>
    </source>
</reference>
<keyword evidence="6" id="KW-0206">Cytoskeleton</keyword>
<dbReference type="AlphaFoldDB" id="A0A0B2VPH7"/>
<comment type="caution">
    <text evidence="10">The sequence shown here is derived from an EMBL/GenBank/DDBJ whole genome shotgun (WGS) entry which is preliminary data.</text>
</comment>
<dbReference type="EMBL" id="JPKZ01001280">
    <property type="protein sequence ID" value="KHN82945.1"/>
    <property type="molecule type" value="Genomic_DNA"/>
</dbReference>
<dbReference type="OrthoDB" id="6343432at2759"/>
<evidence type="ECO:0000256" key="6">
    <source>
        <dbReference type="ARBA" id="ARBA00023212"/>
    </source>
</evidence>
<evidence type="ECO:0000256" key="2">
    <source>
        <dbReference type="ARBA" id="ARBA00004138"/>
    </source>
</evidence>
<dbReference type="InterPro" id="IPR052319">
    <property type="entry name" value="Centriolar_ciliogenesis_assoc"/>
</dbReference>
<keyword evidence="7" id="KW-0966">Cell projection</keyword>
<proteinExistence type="inferred from homology"/>
<keyword evidence="4" id="KW-0963">Cytoplasm</keyword>
<feature type="compositionally biased region" description="Basic and acidic residues" evidence="8">
    <location>
        <begin position="165"/>
        <end position="186"/>
    </location>
</feature>
<keyword evidence="11" id="KW-1185">Reference proteome</keyword>
<dbReference type="GO" id="GO:0060271">
    <property type="term" value="P:cilium assembly"/>
    <property type="evidence" value="ECO:0007669"/>
    <property type="project" value="TreeGrafter"/>
</dbReference>
<evidence type="ECO:0000256" key="7">
    <source>
        <dbReference type="ARBA" id="ARBA00023273"/>
    </source>
</evidence>
<dbReference type="PANTHER" id="PTHR34174:SF1">
    <property type="entry name" value="CENTRIOLAR AND CILIOGENESIS-ASSOCIATED PROTEIN HYLS1"/>
    <property type="match status" value="1"/>
</dbReference>
<dbReference type="PANTHER" id="PTHR34174">
    <property type="entry name" value="HYDROLETHALUS SYNDROME PROTEIN 1"/>
    <property type="match status" value="1"/>
</dbReference>
<organism evidence="10 11">
    <name type="scientific">Toxocara canis</name>
    <name type="common">Canine roundworm</name>
    <dbReference type="NCBI Taxonomy" id="6265"/>
    <lineage>
        <taxon>Eukaryota</taxon>
        <taxon>Metazoa</taxon>
        <taxon>Ecdysozoa</taxon>
        <taxon>Nematoda</taxon>
        <taxon>Chromadorea</taxon>
        <taxon>Rhabditida</taxon>
        <taxon>Spirurina</taxon>
        <taxon>Ascaridomorpha</taxon>
        <taxon>Ascaridoidea</taxon>
        <taxon>Toxocaridae</taxon>
        <taxon>Toxocara</taxon>
    </lineage>
</organism>
<dbReference type="Proteomes" id="UP000031036">
    <property type="component" value="Unassembled WGS sequence"/>
</dbReference>
<evidence type="ECO:0000313" key="10">
    <source>
        <dbReference type="EMBL" id="KHN82945.1"/>
    </source>
</evidence>
<dbReference type="GO" id="GO:0097730">
    <property type="term" value="C:non-motile cilium"/>
    <property type="evidence" value="ECO:0007669"/>
    <property type="project" value="TreeGrafter"/>
</dbReference>
<feature type="domain" description="Centriolar and ciliogenesis-associated protein HYLS1 C-terminal" evidence="9">
    <location>
        <begin position="238"/>
        <end position="280"/>
    </location>
</feature>
<gene>
    <name evidence="10" type="ORF">Tcan_14210</name>
</gene>
<evidence type="ECO:0000256" key="5">
    <source>
        <dbReference type="ARBA" id="ARBA00022794"/>
    </source>
</evidence>
<evidence type="ECO:0000313" key="11">
    <source>
        <dbReference type="Proteomes" id="UP000031036"/>
    </source>
</evidence>
<evidence type="ECO:0000256" key="4">
    <source>
        <dbReference type="ARBA" id="ARBA00022490"/>
    </source>
</evidence>